<dbReference type="EMBL" id="VBAM01000273">
    <property type="protein sequence ID" value="TMJ10819.1"/>
    <property type="molecule type" value="Genomic_DNA"/>
</dbReference>
<gene>
    <name evidence="2" type="ORF">E6H02_07560</name>
</gene>
<evidence type="ECO:0000256" key="1">
    <source>
        <dbReference type="SAM" id="MobiDB-lite"/>
    </source>
</evidence>
<feature type="region of interest" description="Disordered" evidence="1">
    <location>
        <begin position="69"/>
        <end position="132"/>
    </location>
</feature>
<evidence type="ECO:0000313" key="2">
    <source>
        <dbReference type="EMBL" id="TMJ10819.1"/>
    </source>
</evidence>
<proteinExistence type="predicted"/>
<sequence>MGSPPSPPREPVFCFGRPAHGNDVEPKAASDAFPHRALGLHDVVPPGRHHDLGLFVPDDLRRDVGRPEVAQRGDPVGAVEHHELRGPPARPGLRRRQERGDDRGVAEHPVAPERPGQALDARDIGMLMQQEL</sequence>
<accession>A0A537LS20</accession>
<comment type="caution">
    <text evidence="2">The sequence shown here is derived from an EMBL/GenBank/DDBJ whole genome shotgun (WGS) entry which is preliminary data.</text>
</comment>
<name>A0A537LS20_9BACT</name>
<reference evidence="2 3" key="1">
    <citation type="journal article" date="2019" name="Nat. Microbiol.">
        <title>Mediterranean grassland soil C-N compound turnover is dependent on rainfall and depth, and is mediated by genomically divergent microorganisms.</title>
        <authorList>
            <person name="Diamond S."/>
            <person name="Andeer P.F."/>
            <person name="Li Z."/>
            <person name="Crits-Christoph A."/>
            <person name="Burstein D."/>
            <person name="Anantharaman K."/>
            <person name="Lane K.R."/>
            <person name="Thomas B.C."/>
            <person name="Pan C."/>
            <person name="Northen T.R."/>
            <person name="Banfield J.F."/>
        </authorList>
    </citation>
    <scope>NUCLEOTIDE SEQUENCE [LARGE SCALE GENOMIC DNA]</scope>
    <source>
        <strain evidence="2">NP_5</strain>
    </source>
</reference>
<dbReference type="AlphaFoldDB" id="A0A537LS20"/>
<protein>
    <submittedName>
        <fullName evidence="2">Uncharacterized protein</fullName>
    </submittedName>
</protein>
<dbReference type="Proteomes" id="UP000320393">
    <property type="component" value="Unassembled WGS sequence"/>
</dbReference>
<organism evidence="2 3">
    <name type="scientific">Candidatus Segetimicrobium genomatis</name>
    <dbReference type="NCBI Taxonomy" id="2569760"/>
    <lineage>
        <taxon>Bacteria</taxon>
        <taxon>Bacillati</taxon>
        <taxon>Candidatus Sysuimicrobiota</taxon>
        <taxon>Candidatus Sysuimicrobiia</taxon>
        <taxon>Candidatus Sysuimicrobiales</taxon>
        <taxon>Candidatus Segetimicrobiaceae</taxon>
        <taxon>Candidatus Segetimicrobium</taxon>
    </lineage>
</organism>
<evidence type="ECO:0000313" key="3">
    <source>
        <dbReference type="Proteomes" id="UP000320393"/>
    </source>
</evidence>